<dbReference type="AlphaFoldDB" id="A0A418M988"/>
<gene>
    <name evidence="6" type="ORF">DYU11_16815</name>
</gene>
<evidence type="ECO:0000259" key="5">
    <source>
        <dbReference type="PROSITE" id="PS50296"/>
    </source>
</evidence>
<feature type="region of interest" description="Disordered" evidence="4">
    <location>
        <begin position="1"/>
        <end position="31"/>
    </location>
</feature>
<comment type="similarity">
    <text evidence="1">Belongs to the SUI1 family.</text>
</comment>
<dbReference type="InterPro" id="IPR036877">
    <property type="entry name" value="SUI1_dom_sf"/>
</dbReference>
<dbReference type="PROSITE" id="PS50296">
    <property type="entry name" value="SUI1"/>
    <property type="match status" value="1"/>
</dbReference>
<evidence type="ECO:0000256" key="2">
    <source>
        <dbReference type="ARBA" id="ARBA00022845"/>
    </source>
</evidence>
<dbReference type="GO" id="GO:0002188">
    <property type="term" value="P:translation reinitiation"/>
    <property type="evidence" value="ECO:0007669"/>
    <property type="project" value="TreeGrafter"/>
</dbReference>
<dbReference type="InterPro" id="IPR050318">
    <property type="entry name" value="DENR/SUI1_TIF"/>
</dbReference>
<dbReference type="Gene3D" id="3.30.780.10">
    <property type="entry name" value="SUI1-like domain"/>
    <property type="match status" value="1"/>
</dbReference>
<dbReference type="CDD" id="cd11567">
    <property type="entry name" value="YciH_like"/>
    <property type="match status" value="1"/>
</dbReference>
<proteinExistence type="inferred from homology"/>
<evidence type="ECO:0000256" key="3">
    <source>
        <dbReference type="ARBA" id="ARBA00022917"/>
    </source>
</evidence>
<keyword evidence="6" id="KW-0396">Initiation factor</keyword>
<dbReference type="Proteomes" id="UP000283523">
    <property type="component" value="Unassembled WGS sequence"/>
</dbReference>
<keyword evidence="7" id="KW-1185">Reference proteome</keyword>
<feature type="compositionally biased region" description="Acidic residues" evidence="4">
    <location>
        <begin position="16"/>
        <end position="28"/>
    </location>
</feature>
<dbReference type="OrthoDB" id="9792915at2"/>
<dbReference type="PANTHER" id="PTHR12789">
    <property type="entry name" value="DENSITY-REGULATED PROTEIN HOMOLOG"/>
    <property type="match status" value="1"/>
</dbReference>
<name>A0A418M988_9BACT</name>
<dbReference type="GO" id="GO:0001731">
    <property type="term" value="P:formation of translation preinitiation complex"/>
    <property type="evidence" value="ECO:0007669"/>
    <property type="project" value="TreeGrafter"/>
</dbReference>
<evidence type="ECO:0000256" key="4">
    <source>
        <dbReference type="SAM" id="MobiDB-lite"/>
    </source>
</evidence>
<dbReference type="EMBL" id="QXED01000004">
    <property type="protein sequence ID" value="RIV22664.1"/>
    <property type="molecule type" value="Genomic_DNA"/>
</dbReference>
<dbReference type="PANTHER" id="PTHR12789:SF0">
    <property type="entry name" value="DENSITY-REGULATED PROTEIN"/>
    <property type="match status" value="1"/>
</dbReference>
<feature type="domain" description="SUI1" evidence="5">
    <location>
        <begin position="38"/>
        <end position="104"/>
    </location>
</feature>
<accession>A0A418M988</accession>
<comment type="caution">
    <text evidence="6">The sequence shown here is derived from an EMBL/GenBank/DDBJ whole genome shotgun (WGS) entry which is preliminary data.</text>
</comment>
<dbReference type="SUPFAM" id="SSF55159">
    <property type="entry name" value="eIF1-like"/>
    <property type="match status" value="1"/>
</dbReference>
<dbReference type="InterPro" id="IPR001950">
    <property type="entry name" value="SUI1"/>
</dbReference>
<dbReference type="PIRSF" id="PIRSF037511">
    <property type="entry name" value="Transl_init_SUI1_pro"/>
    <property type="match status" value="1"/>
</dbReference>
<protein>
    <submittedName>
        <fullName evidence="6">Translation initiation factor</fullName>
    </submittedName>
</protein>
<evidence type="ECO:0000313" key="6">
    <source>
        <dbReference type="EMBL" id="RIV22664.1"/>
    </source>
</evidence>
<dbReference type="InterPro" id="IPR005872">
    <property type="entry name" value="SUI1_arc_bac"/>
</dbReference>
<dbReference type="GO" id="GO:0003743">
    <property type="term" value="F:translation initiation factor activity"/>
    <property type="evidence" value="ECO:0007669"/>
    <property type="project" value="UniProtKB-KW"/>
</dbReference>
<reference evidence="6 7" key="1">
    <citation type="submission" date="2018-08" db="EMBL/GenBank/DDBJ databases">
        <title>Fibrisoma montanum sp. nov., isolated from Danxia mountain soil.</title>
        <authorList>
            <person name="Huang Y."/>
        </authorList>
    </citation>
    <scope>NUCLEOTIDE SEQUENCE [LARGE SCALE GENOMIC DNA]</scope>
    <source>
        <strain evidence="6 7">HYT19</strain>
    </source>
</reference>
<dbReference type="RefSeq" id="WP_119668847.1">
    <property type="nucleotide sequence ID" value="NZ_QXED01000004.1"/>
</dbReference>
<evidence type="ECO:0000256" key="1">
    <source>
        <dbReference type="ARBA" id="ARBA00005422"/>
    </source>
</evidence>
<keyword evidence="2" id="KW-0810">Translation regulation</keyword>
<dbReference type="Pfam" id="PF01253">
    <property type="entry name" value="SUI1"/>
    <property type="match status" value="1"/>
</dbReference>
<organism evidence="6 7">
    <name type="scientific">Fibrisoma montanum</name>
    <dbReference type="NCBI Taxonomy" id="2305895"/>
    <lineage>
        <taxon>Bacteria</taxon>
        <taxon>Pseudomonadati</taxon>
        <taxon>Bacteroidota</taxon>
        <taxon>Cytophagia</taxon>
        <taxon>Cytophagales</taxon>
        <taxon>Spirosomataceae</taxon>
        <taxon>Fibrisoma</taxon>
    </lineage>
</organism>
<sequence length="112" mass="11972">MSKKNRNGGVVYSTDPDFDYQTNDEPEAETLPSAQQTLKIWLVKLGGNKVVTAVRGFIGSSSDLSDLGKQLKTACGTGGSVKDDEILIQGDHRDKVLAWLTGKGYKAKKAGG</sequence>
<dbReference type="GO" id="GO:0006417">
    <property type="term" value="P:regulation of translation"/>
    <property type="evidence" value="ECO:0007669"/>
    <property type="project" value="UniProtKB-KW"/>
</dbReference>
<dbReference type="GO" id="GO:0003729">
    <property type="term" value="F:mRNA binding"/>
    <property type="evidence" value="ECO:0007669"/>
    <property type="project" value="TreeGrafter"/>
</dbReference>
<evidence type="ECO:0000313" key="7">
    <source>
        <dbReference type="Proteomes" id="UP000283523"/>
    </source>
</evidence>
<keyword evidence="3" id="KW-0648">Protein biosynthesis</keyword>